<proteinExistence type="predicted"/>
<comment type="caution">
    <text evidence="1">The sequence shown here is derived from an EMBL/GenBank/DDBJ whole genome shotgun (WGS) entry which is preliminary data.</text>
</comment>
<sequence length="405" mass="45911">MYGPPSRLPQELMEEIVDHALSVGVDSRILALVCHSWLTKARRALFWQVLLVGSLEKARSFMSLLATSSSISQSIRRLHIGQFGSAVEETQVPMTTEIFLPLLSTILQELTRLRTLRIYNVRFVNTPSGNHDSDPQPLIHIEALEFYGPTNTNWTQIASCCNSVQTLFLFNFSHAAETRQNEMDPPRHTKLIVKRLRLHSTFATMKLRRLLEDTLGTVDMTSVQHLDIGRGTSIPGLYSAIIESVAPTIKTILVHLDESLLLAEVDSPTAFVPLDLFQCTQLESIILKADIDRDIHEDDLDLEPSLWRSLDILATLPPSIRNVTIRLSHSSPDLVELVEHQWRRIASFFQRLPALKTVTVDIVWMVSGERLSAERQEEMQKSLKRSLDMPPSCEMVFQAHDHEIP</sequence>
<evidence type="ECO:0000313" key="1">
    <source>
        <dbReference type="EMBL" id="KAH8092498.1"/>
    </source>
</evidence>
<dbReference type="AlphaFoldDB" id="A0A8K0UHG5"/>
<gene>
    <name evidence="1" type="ORF">BXZ70DRAFT_1067032</name>
</gene>
<evidence type="ECO:0008006" key="3">
    <source>
        <dbReference type="Google" id="ProtNLM"/>
    </source>
</evidence>
<accession>A0A8K0UHG5</accession>
<protein>
    <recommendedName>
        <fullName evidence="3">F-box domain-containing protein</fullName>
    </recommendedName>
</protein>
<dbReference type="EMBL" id="JAEVFJ010000032">
    <property type="protein sequence ID" value="KAH8092498.1"/>
    <property type="molecule type" value="Genomic_DNA"/>
</dbReference>
<keyword evidence="2" id="KW-1185">Reference proteome</keyword>
<name>A0A8K0UHG5_9AGAR</name>
<dbReference type="OrthoDB" id="2788229at2759"/>
<organism evidence="1 2">
    <name type="scientific">Cristinia sonorae</name>
    <dbReference type="NCBI Taxonomy" id="1940300"/>
    <lineage>
        <taxon>Eukaryota</taxon>
        <taxon>Fungi</taxon>
        <taxon>Dikarya</taxon>
        <taxon>Basidiomycota</taxon>
        <taxon>Agaricomycotina</taxon>
        <taxon>Agaricomycetes</taxon>
        <taxon>Agaricomycetidae</taxon>
        <taxon>Agaricales</taxon>
        <taxon>Pleurotineae</taxon>
        <taxon>Stephanosporaceae</taxon>
        <taxon>Cristinia</taxon>
    </lineage>
</organism>
<reference evidence="1" key="1">
    <citation type="journal article" date="2021" name="New Phytol.">
        <title>Evolutionary innovations through gain and loss of genes in the ectomycorrhizal Boletales.</title>
        <authorList>
            <person name="Wu G."/>
            <person name="Miyauchi S."/>
            <person name="Morin E."/>
            <person name="Kuo A."/>
            <person name="Drula E."/>
            <person name="Varga T."/>
            <person name="Kohler A."/>
            <person name="Feng B."/>
            <person name="Cao Y."/>
            <person name="Lipzen A."/>
            <person name="Daum C."/>
            <person name="Hundley H."/>
            <person name="Pangilinan J."/>
            <person name="Johnson J."/>
            <person name="Barry K."/>
            <person name="LaButti K."/>
            <person name="Ng V."/>
            <person name="Ahrendt S."/>
            <person name="Min B."/>
            <person name="Choi I.G."/>
            <person name="Park H."/>
            <person name="Plett J.M."/>
            <person name="Magnuson J."/>
            <person name="Spatafora J.W."/>
            <person name="Nagy L.G."/>
            <person name="Henrissat B."/>
            <person name="Grigoriev I.V."/>
            <person name="Yang Z.L."/>
            <person name="Xu J."/>
            <person name="Martin F.M."/>
        </authorList>
    </citation>
    <scope>NUCLEOTIDE SEQUENCE</scope>
    <source>
        <strain evidence="1">KKN 215</strain>
    </source>
</reference>
<dbReference type="Proteomes" id="UP000813824">
    <property type="component" value="Unassembled WGS sequence"/>
</dbReference>
<evidence type="ECO:0000313" key="2">
    <source>
        <dbReference type="Proteomes" id="UP000813824"/>
    </source>
</evidence>